<evidence type="ECO:0000313" key="1">
    <source>
        <dbReference type="EMBL" id="KAK4360096.1"/>
    </source>
</evidence>
<protein>
    <submittedName>
        <fullName evidence="1">Uncharacterized protein</fullName>
    </submittedName>
</protein>
<evidence type="ECO:0000313" key="2">
    <source>
        <dbReference type="Proteomes" id="UP001291623"/>
    </source>
</evidence>
<keyword evidence="2" id="KW-1185">Reference proteome</keyword>
<dbReference type="EMBL" id="JAVYJV010000011">
    <property type="protein sequence ID" value="KAK4360096.1"/>
    <property type="molecule type" value="Genomic_DNA"/>
</dbReference>
<reference evidence="1" key="1">
    <citation type="submission" date="2023-12" db="EMBL/GenBank/DDBJ databases">
        <title>Genome assembly of Anisodus tanguticus.</title>
        <authorList>
            <person name="Wang Y.-J."/>
        </authorList>
    </citation>
    <scope>NUCLEOTIDE SEQUENCE</scope>
    <source>
        <strain evidence="1">KB-2021</strain>
        <tissue evidence="1">Leaf</tissue>
    </source>
</reference>
<accession>A0AAE1S074</accession>
<gene>
    <name evidence="1" type="ORF">RND71_022325</name>
</gene>
<comment type="caution">
    <text evidence="1">The sequence shown here is derived from an EMBL/GenBank/DDBJ whole genome shotgun (WGS) entry which is preliminary data.</text>
</comment>
<dbReference type="Proteomes" id="UP001291623">
    <property type="component" value="Unassembled WGS sequence"/>
</dbReference>
<dbReference type="AlphaFoldDB" id="A0AAE1S074"/>
<organism evidence="1 2">
    <name type="scientific">Anisodus tanguticus</name>
    <dbReference type="NCBI Taxonomy" id="243964"/>
    <lineage>
        <taxon>Eukaryota</taxon>
        <taxon>Viridiplantae</taxon>
        <taxon>Streptophyta</taxon>
        <taxon>Embryophyta</taxon>
        <taxon>Tracheophyta</taxon>
        <taxon>Spermatophyta</taxon>
        <taxon>Magnoliopsida</taxon>
        <taxon>eudicotyledons</taxon>
        <taxon>Gunneridae</taxon>
        <taxon>Pentapetalae</taxon>
        <taxon>asterids</taxon>
        <taxon>lamiids</taxon>
        <taxon>Solanales</taxon>
        <taxon>Solanaceae</taxon>
        <taxon>Solanoideae</taxon>
        <taxon>Hyoscyameae</taxon>
        <taxon>Anisodus</taxon>
    </lineage>
</organism>
<name>A0AAE1S074_9SOLA</name>
<sequence length="65" mass="7941">MQSHPTLNWVLKSIKQVGDAWNGRWWYKLIVKMMQEWAERIIKLTYYFTIEQNLYLNQGQRYGSS</sequence>
<proteinExistence type="predicted"/>